<dbReference type="Proteomes" id="UP000318313">
    <property type="component" value="Chromosome"/>
</dbReference>
<dbReference type="AlphaFoldDB" id="A0A518IG48"/>
<accession>A0A518IG48</accession>
<evidence type="ECO:0000313" key="2">
    <source>
        <dbReference type="Proteomes" id="UP000318313"/>
    </source>
</evidence>
<gene>
    <name evidence="1" type="ORF">Enr17x_41190</name>
</gene>
<reference evidence="1 2" key="1">
    <citation type="submission" date="2019-03" db="EMBL/GenBank/DDBJ databases">
        <title>Deep-cultivation of Planctomycetes and their phenomic and genomic characterization uncovers novel biology.</title>
        <authorList>
            <person name="Wiegand S."/>
            <person name="Jogler M."/>
            <person name="Boedeker C."/>
            <person name="Pinto D."/>
            <person name="Vollmers J."/>
            <person name="Rivas-Marin E."/>
            <person name="Kohn T."/>
            <person name="Peeters S.H."/>
            <person name="Heuer A."/>
            <person name="Rast P."/>
            <person name="Oberbeckmann S."/>
            <person name="Bunk B."/>
            <person name="Jeske O."/>
            <person name="Meyerdierks A."/>
            <person name="Storesund J.E."/>
            <person name="Kallscheuer N."/>
            <person name="Luecker S."/>
            <person name="Lage O.M."/>
            <person name="Pohl T."/>
            <person name="Merkel B.J."/>
            <person name="Hornburger P."/>
            <person name="Mueller R.-W."/>
            <person name="Bruemmer F."/>
            <person name="Labrenz M."/>
            <person name="Spormann A.M."/>
            <person name="Op den Camp H."/>
            <person name="Overmann J."/>
            <person name="Amann R."/>
            <person name="Jetten M.S.M."/>
            <person name="Mascher T."/>
            <person name="Medema M.H."/>
            <person name="Devos D.P."/>
            <person name="Kaster A.-K."/>
            <person name="Ovreas L."/>
            <person name="Rohde M."/>
            <person name="Galperin M.Y."/>
            <person name="Jogler C."/>
        </authorList>
    </citation>
    <scope>NUCLEOTIDE SEQUENCE [LARGE SCALE GENOMIC DNA]</scope>
    <source>
        <strain evidence="1 2">Enr17</strain>
    </source>
</reference>
<organism evidence="1 2">
    <name type="scientific">Gimesia fumaroli</name>
    <dbReference type="NCBI Taxonomy" id="2527976"/>
    <lineage>
        <taxon>Bacteria</taxon>
        <taxon>Pseudomonadati</taxon>
        <taxon>Planctomycetota</taxon>
        <taxon>Planctomycetia</taxon>
        <taxon>Planctomycetales</taxon>
        <taxon>Planctomycetaceae</taxon>
        <taxon>Gimesia</taxon>
    </lineage>
</organism>
<evidence type="ECO:0000313" key="1">
    <source>
        <dbReference type="EMBL" id="QDV52060.1"/>
    </source>
</evidence>
<name>A0A518IG48_9PLAN</name>
<dbReference type="EMBL" id="CP037452">
    <property type="protein sequence ID" value="QDV52060.1"/>
    <property type="molecule type" value="Genomic_DNA"/>
</dbReference>
<proteinExistence type="predicted"/>
<dbReference type="KEGG" id="gfm:Enr17x_41190"/>
<keyword evidence="2" id="KW-1185">Reference proteome</keyword>
<sequence>MDREIPDYDLEVEVVREAEAGQDQAYQAQNQATSPVEVTRAYLPAVETVRAVETALGVEIDPVVENPDSSQAIVLAVVPEIDQGTVIVLEMEIDQEAENPV</sequence>
<protein>
    <submittedName>
        <fullName evidence="1">Uncharacterized protein</fullName>
    </submittedName>
</protein>